<accession>A0A6P1BK21</accession>
<dbReference type="RefSeq" id="WP_249778683.1">
    <property type="nucleotide sequence ID" value="NZ_VKHP01000073.1"/>
</dbReference>
<feature type="non-terminal residue" evidence="2">
    <location>
        <position position="1"/>
    </location>
</feature>
<reference evidence="2 3" key="1">
    <citation type="journal article" date="2020" name="Arch. Microbiol.">
        <title>Bradyrhizobium uaiense sp. nov., a new highly efficient cowpea symbiont.</title>
        <authorList>
            <person name="Cabral Michel D."/>
            <person name="Azarias Guimaraes A."/>
            <person name="Martins da Costa E."/>
            <person name="Soares de Carvalho T."/>
            <person name="Balsanelli E."/>
            <person name="Willems A."/>
            <person name="Maltempi de Souza E."/>
            <person name="de Souza Moreira F.M."/>
        </authorList>
    </citation>
    <scope>NUCLEOTIDE SEQUENCE [LARGE SCALE GENOMIC DNA]</scope>
    <source>
        <strain evidence="2 3">UFLA 03-164</strain>
    </source>
</reference>
<evidence type="ECO:0000313" key="2">
    <source>
        <dbReference type="EMBL" id="NEU97902.1"/>
    </source>
</evidence>
<evidence type="ECO:0000313" key="3">
    <source>
        <dbReference type="Proteomes" id="UP000468531"/>
    </source>
</evidence>
<protein>
    <recommendedName>
        <fullName evidence="1">Nucleotidyltransferase-like domain-containing protein</fullName>
    </recommendedName>
</protein>
<name>A0A6P1BK21_9BRAD</name>
<dbReference type="AlphaFoldDB" id="A0A6P1BK21"/>
<evidence type="ECO:0000259" key="1">
    <source>
        <dbReference type="Pfam" id="PF12281"/>
    </source>
</evidence>
<keyword evidence="3" id="KW-1185">Reference proteome</keyword>
<dbReference type="Pfam" id="PF12281">
    <property type="entry name" value="NTP_transf_8"/>
    <property type="match status" value="1"/>
</dbReference>
<organism evidence="2 3">
    <name type="scientific">Bradyrhizobium uaiense</name>
    <dbReference type="NCBI Taxonomy" id="2594946"/>
    <lineage>
        <taxon>Bacteria</taxon>
        <taxon>Pseudomonadati</taxon>
        <taxon>Pseudomonadota</taxon>
        <taxon>Alphaproteobacteria</taxon>
        <taxon>Hyphomicrobiales</taxon>
        <taxon>Nitrobacteraceae</taxon>
        <taxon>Bradyrhizobium</taxon>
    </lineage>
</organism>
<gene>
    <name evidence="2" type="ORF">FNJ47_19215</name>
</gene>
<feature type="domain" description="Nucleotidyltransferase-like" evidence="1">
    <location>
        <begin position="1"/>
        <end position="62"/>
    </location>
</feature>
<comment type="caution">
    <text evidence="2">The sequence shown here is derived from an EMBL/GenBank/DDBJ whole genome shotgun (WGS) entry which is preliminary data.</text>
</comment>
<sequence length="121" mass="13369">VLVPSPERYAIHKLIVGSRRKADRDATAKSAKDRLQARSIIEAMIANRQYADLASAFTEAWDRGDQWRAAIRTSIATYDDDFQSSLRTELAKGVTELGSDLAGYDLSDKLAEAGTTQPRPK</sequence>
<dbReference type="EMBL" id="VKHP01000073">
    <property type="protein sequence ID" value="NEU97902.1"/>
    <property type="molecule type" value="Genomic_DNA"/>
</dbReference>
<dbReference type="Proteomes" id="UP000468531">
    <property type="component" value="Unassembled WGS sequence"/>
</dbReference>
<dbReference type="InterPro" id="IPR058575">
    <property type="entry name" value="NTP_transf_8_dom"/>
</dbReference>
<proteinExistence type="predicted"/>